<protein>
    <submittedName>
        <fullName evidence="3">Helix-turn-helix transcriptional regulator</fullName>
    </submittedName>
</protein>
<gene>
    <name evidence="3" type="ORF">ABC765_08575</name>
</gene>
<organism evidence="3">
    <name type="scientific">Limosilactobacillus allomucosae</name>
    <dbReference type="NCBI Taxonomy" id="3142938"/>
    <lineage>
        <taxon>Bacteria</taxon>
        <taxon>Bacillati</taxon>
        <taxon>Bacillota</taxon>
        <taxon>Bacilli</taxon>
        <taxon>Lactobacillales</taxon>
        <taxon>Lactobacillaceae</taxon>
        <taxon>Limosilactobacillus</taxon>
    </lineage>
</organism>
<dbReference type="AlphaFoldDB" id="A0AAU7C1V0"/>
<reference evidence="3" key="1">
    <citation type="submission" date="2024-04" db="EMBL/GenBank/DDBJ databases">
        <title>Limosilactobacillus allomucosae sp. nov., a novel species isolated from wild boar faecal samples as a potential probiotics for domestic pigs.</title>
        <authorList>
            <person name="Chen B."/>
        </authorList>
    </citation>
    <scope>NUCLEOTIDE SEQUENCE</scope>
    <source>
        <strain evidence="3">WILCCON 0051</strain>
    </source>
</reference>
<dbReference type="GO" id="GO:0003677">
    <property type="term" value="F:DNA binding"/>
    <property type="evidence" value="ECO:0007669"/>
    <property type="project" value="UniProtKB-KW"/>
</dbReference>
<feature type="domain" description="HTH cro/C1-type" evidence="2">
    <location>
        <begin position="9"/>
        <end position="63"/>
    </location>
</feature>
<dbReference type="InterPro" id="IPR001387">
    <property type="entry name" value="Cro/C1-type_HTH"/>
</dbReference>
<dbReference type="PANTHER" id="PTHR46558:SF11">
    <property type="entry name" value="HTH-TYPE TRANSCRIPTIONAL REGULATOR XRE"/>
    <property type="match status" value="1"/>
</dbReference>
<accession>A0AAU7C1V0</accession>
<dbReference type="InterPro" id="IPR010982">
    <property type="entry name" value="Lambda_DNA-bd_dom_sf"/>
</dbReference>
<dbReference type="KEGG" id="lalo:ABC765_08575"/>
<dbReference type="SUPFAM" id="SSF47413">
    <property type="entry name" value="lambda repressor-like DNA-binding domains"/>
    <property type="match status" value="1"/>
</dbReference>
<keyword evidence="1" id="KW-0238">DNA-binding</keyword>
<dbReference type="EMBL" id="CP154878">
    <property type="protein sequence ID" value="XBG95108.1"/>
    <property type="molecule type" value="Genomic_DNA"/>
</dbReference>
<proteinExistence type="predicted"/>
<dbReference type="PANTHER" id="PTHR46558">
    <property type="entry name" value="TRACRIPTIONAL REGULATORY PROTEIN-RELATED-RELATED"/>
    <property type="match status" value="1"/>
</dbReference>
<dbReference type="CDD" id="cd00093">
    <property type="entry name" value="HTH_XRE"/>
    <property type="match status" value="1"/>
</dbReference>
<dbReference type="SMART" id="SM00530">
    <property type="entry name" value="HTH_XRE"/>
    <property type="match status" value="1"/>
</dbReference>
<dbReference type="Pfam" id="PF01381">
    <property type="entry name" value="HTH_3"/>
    <property type="match status" value="1"/>
</dbReference>
<dbReference type="Gene3D" id="1.10.260.40">
    <property type="entry name" value="lambda repressor-like DNA-binding domains"/>
    <property type="match status" value="1"/>
</dbReference>
<evidence type="ECO:0000313" key="3">
    <source>
        <dbReference type="EMBL" id="XBG95108.1"/>
    </source>
</evidence>
<dbReference type="RefSeq" id="WP_347980233.1">
    <property type="nucleotide sequence ID" value="NZ_CP154878.1"/>
</dbReference>
<sequence length="115" mass="13102">MQTQLAARIVDLREKVNMSQSELAKRLGIDKSSMNKIEKGTRKVSSEELDKIASIFDVSADYLLGRSTPDKKHLEQEIDLDKAIDNAMSFDGKPVTEHDRKMMKQLWKAYMAGKE</sequence>
<dbReference type="PROSITE" id="PS50943">
    <property type="entry name" value="HTH_CROC1"/>
    <property type="match status" value="1"/>
</dbReference>
<evidence type="ECO:0000256" key="1">
    <source>
        <dbReference type="ARBA" id="ARBA00023125"/>
    </source>
</evidence>
<evidence type="ECO:0000259" key="2">
    <source>
        <dbReference type="PROSITE" id="PS50943"/>
    </source>
</evidence>
<name>A0AAU7C1V0_9LACO</name>